<name>E1QMB2_DESB2</name>
<accession>E1QMB2</accession>
<protein>
    <submittedName>
        <fullName evidence="1">Uncharacterized protein</fullName>
    </submittedName>
</protein>
<keyword evidence="2" id="KW-1185">Reference proteome</keyword>
<dbReference type="RefSeq" id="WP_013259594.1">
    <property type="nucleotide sequence ID" value="NC_014365.1"/>
</dbReference>
<dbReference type="KEGG" id="dbr:Deba_2801"/>
<dbReference type="STRING" id="644282.Deba_2801"/>
<evidence type="ECO:0000313" key="1">
    <source>
        <dbReference type="EMBL" id="ADK86155.1"/>
    </source>
</evidence>
<dbReference type="AlphaFoldDB" id="E1QMB2"/>
<organism evidence="1 2">
    <name type="scientific">Desulfarculus baarsii (strain ATCC 33931 / DSM 2075 / LMG 7858 / VKM B-1802 / 2st14)</name>
    <dbReference type="NCBI Taxonomy" id="644282"/>
    <lineage>
        <taxon>Bacteria</taxon>
        <taxon>Pseudomonadati</taxon>
        <taxon>Thermodesulfobacteriota</taxon>
        <taxon>Desulfarculia</taxon>
        <taxon>Desulfarculales</taxon>
        <taxon>Desulfarculaceae</taxon>
        <taxon>Desulfarculus</taxon>
    </lineage>
</organism>
<dbReference type="HOGENOM" id="CLU_2568230_0_0_7"/>
<reference evidence="1 2" key="1">
    <citation type="journal article" date="2010" name="Stand. Genomic Sci.">
        <title>Complete genome sequence of Desulfarculus baarsii type strain (2st14).</title>
        <authorList>
            <person name="Sun H."/>
            <person name="Spring S."/>
            <person name="Lapidus A."/>
            <person name="Davenport K."/>
            <person name="Del Rio T.G."/>
            <person name="Tice H."/>
            <person name="Nolan M."/>
            <person name="Copeland A."/>
            <person name="Cheng J.F."/>
            <person name="Lucas S."/>
            <person name="Tapia R."/>
            <person name="Goodwin L."/>
            <person name="Pitluck S."/>
            <person name="Ivanova N."/>
            <person name="Pagani I."/>
            <person name="Mavromatis K."/>
            <person name="Ovchinnikova G."/>
            <person name="Pati A."/>
            <person name="Chen A."/>
            <person name="Palaniappan K."/>
            <person name="Hauser L."/>
            <person name="Chang Y.J."/>
            <person name="Jeffries C.D."/>
            <person name="Detter J.C."/>
            <person name="Han C."/>
            <person name="Rohde M."/>
            <person name="Brambilla E."/>
            <person name="Goker M."/>
            <person name="Woyke T."/>
            <person name="Bristow J."/>
            <person name="Eisen J.A."/>
            <person name="Markowitz V."/>
            <person name="Hugenholtz P."/>
            <person name="Kyrpides N.C."/>
            <person name="Klenk H.P."/>
            <person name="Land M."/>
        </authorList>
    </citation>
    <scope>NUCLEOTIDE SEQUENCE [LARGE SCALE GENOMIC DNA]</scope>
    <source>
        <strain evidence="2">ATCC 33931 / DSM 2075 / LMG 7858 / VKM B-1802 / 2st14</strain>
    </source>
</reference>
<gene>
    <name evidence="1" type="ordered locus">Deba_2801</name>
</gene>
<dbReference type="OrthoDB" id="5525893at2"/>
<dbReference type="Proteomes" id="UP000009047">
    <property type="component" value="Chromosome"/>
</dbReference>
<proteinExistence type="predicted"/>
<dbReference type="EMBL" id="CP002085">
    <property type="protein sequence ID" value="ADK86155.1"/>
    <property type="molecule type" value="Genomic_DNA"/>
</dbReference>
<evidence type="ECO:0000313" key="2">
    <source>
        <dbReference type="Proteomes" id="UP000009047"/>
    </source>
</evidence>
<sequence length="81" mass="8827">MDCATATTARLTAQGWRRRLTAAGPRLDEAVAEYRLLGFEVRLEPVDPAASDDGQCAACLGDPRAAEALRVIFTRRPQPKD</sequence>